<evidence type="ECO:0000256" key="2">
    <source>
        <dbReference type="ARBA" id="ARBA00005991"/>
    </source>
</evidence>
<evidence type="ECO:0000256" key="5">
    <source>
        <dbReference type="SAM" id="MobiDB-lite"/>
    </source>
</evidence>
<feature type="domain" description="UPF3" evidence="6">
    <location>
        <begin position="47"/>
        <end position="206"/>
    </location>
</feature>
<dbReference type="OrthoDB" id="18087at2759"/>
<dbReference type="GO" id="GO:0000184">
    <property type="term" value="P:nuclear-transcribed mRNA catabolic process, nonsense-mediated decay"/>
    <property type="evidence" value="ECO:0007669"/>
    <property type="project" value="UniProtKB-KW"/>
</dbReference>
<dbReference type="GO" id="GO:0005737">
    <property type="term" value="C:cytoplasm"/>
    <property type="evidence" value="ECO:0007669"/>
    <property type="project" value="TreeGrafter"/>
</dbReference>
<dbReference type="Pfam" id="PF03467">
    <property type="entry name" value="Smg4_UPF3"/>
    <property type="match status" value="1"/>
</dbReference>
<keyword evidence="4" id="KW-0539">Nucleus</keyword>
<evidence type="ECO:0000313" key="7">
    <source>
        <dbReference type="EMBL" id="EDK44027.1"/>
    </source>
</evidence>
<feature type="region of interest" description="Disordered" evidence="5">
    <location>
        <begin position="1"/>
        <end position="34"/>
    </location>
</feature>
<comment type="subcellular location">
    <subcellularLocation>
        <location evidence="1">Nucleus</location>
    </subcellularLocation>
</comment>
<evidence type="ECO:0000313" key="8">
    <source>
        <dbReference type="Proteomes" id="UP000001996"/>
    </source>
</evidence>
<feature type="compositionally biased region" description="Polar residues" evidence="5">
    <location>
        <begin position="255"/>
        <end position="267"/>
    </location>
</feature>
<evidence type="ECO:0000256" key="4">
    <source>
        <dbReference type="ARBA" id="ARBA00023242"/>
    </source>
</evidence>
<dbReference type="STRING" id="379508.A5DXW9"/>
<dbReference type="InterPro" id="IPR035979">
    <property type="entry name" value="RBD_domain_sf"/>
</dbReference>
<dbReference type="GO" id="GO:0045727">
    <property type="term" value="P:positive regulation of translation"/>
    <property type="evidence" value="ECO:0007669"/>
    <property type="project" value="TreeGrafter"/>
</dbReference>
<proteinExistence type="inferred from homology"/>
<dbReference type="eggNOG" id="ENOG502SYE7">
    <property type="taxonomic scope" value="Eukaryota"/>
</dbReference>
<name>A5DXW9_LODEL</name>
<dbReference type="OMA" id="EYHAMVE"/>
<dbReference type="EMBL" id="CH981525">
    <property type="protein sequence ID" value="EDK44027.1"/>
    <property type="molecule type" value="Genomic_DNA"/>
</dbReference>
<feature type="compositionally biased region" description="Basic and acidic residues" evidence="5">
    <location>
        <begin position="268"/>
        <end position="280"/>
    </location>
</feature>
<dbReference type="GO" id="GO:0005730">
    <property type="term" value="C:nucleolus"/>
    <property type="evidence" value="ECO:0007669"/>
    <property type="project" value="TreeGrafter"/>
</dbReference>
<dbReference type="CDD" id="cd12455">
    <property type="entry name" value="RRM_like_Smg4_UPF3"/>
    <property type="match status" value="1"/>
</dbReference>
<dbReference type="AlphaFoldDB" id="A5DXW9"/>
<reference evidence="7 8" key="1">
    <citation type="journal article" date="2009" name="Nature">
        <title>Evolution of pathogenicity and sexual reproduction in eight Candida genomes.</title>
        <authorList>
            <person name="Butler G."/>
            <person name="Rasmussen M.D."/>
            <person name="Lin M.F."/>
            <person name="Santos M.A."/>
            <person name="Sakthikumar S."/>
            <person name="Munro C.A."/>
            <person name="Rheinbay E."/>
            <person name="Grabherr M."/>
            <person name="Forche A."/>
            <person name="Reedy J.L."/>
            <person name="Agrafioti I."/>
            <person name="Arnaud M.B."/>
            <person name="Bates S."/>
            <person name="Brown A.J."/>
            <person name="Brunke S."/>
            <person name="Costanzo M.C."/>
            <person name="Fitzpatrick D.A."/>
            <person name="de Groot P.W."/>
            <person name="Harris D."/>
            <person name="Hoyer L.L."/>
            <person name="Hube B."/>
            <person name="Klis F.M."/>
            <person name="Kodira C."/>
            <person name="Lennard N."/>
            <person name="Logue M.E."/>
            <person name="Martin R."/>
            <person name="Neiman A.M."/>
            <person name="Nikolaou E."/>
            <person name="Quail M.A."/>
            <person name="Quinn J."/>
            <person name="Santos M.C."/>
            <person name="Schmitzberger F.F."/>
            <person name="Sherlock G."/>
            <person name="Shah P."/>
            <person name="Silverstein K.A."/>
            <person name="Skrzypek M.S."/>
            <person name="Soll D."/>
            <person name="Staggs R."/>
            <person name="Stansfield I."/>
            <person name="Stumpf M.P."/>
            <person name="Sudbery P.E."/>
            <person name="Srikantha T."/>
            <person name="Zeng Q."/>
            <person name="Berman J."/>
            <person name="Berriman M."/>
            <person name="Heitman J."/>
            <person name="Gow N.A."/>
            <person name="Lorenz M.C."/>
            <person name="Birren B.W."/>
            <person name="Kellis M."/>
            <person name="Cuomo C.A."/>
        </authorList>
    </citation>
    <scope>NUCLEOTIDE SEQUENCE [LARGE SCALE GENOMIC DNA]</scope>
    <source>
        <strain evidence="8">ATCC 11503 / BCRC 21390 / CBS 2605 / JCM 1781 / NBRC 1676 / NRRL YB-4239</strain>
    </source>
</reference>
<dbReference type="GO" id="GO:0003729">
    <property type="term" value="F:mRNA binding"/>
    <property type="evidence" value="ECO:0007669"/>
    <property type="project" value="TreeGrafter"/>
</dbReference>
<organism evidence="7 8">
    <name type="scientific">Lodderomyces elongisporus (strain ATCC 11503 / CBS 2605 / JCM 1781 / NBRC 1676 / NRRL YB-4239)</name>
    <name type="common">Yeast</name>
    <name type="synonym">Saccharomyces elongisporus</name>
    <dbReference type="NCBI Taxonomy" id="379508"/>
    <lineage>
        <taxon>Eukaryota</taxon>
        <taxon>Fungi</taxon>
        <taxon>Dikarya</taxon>
        <taxon>Ascomycota</taxon>
        <taxon>Saccharomycotina</taxon>
        <taxon>Pichiomycetes</taxon>
        <taxon>Debaryomycetaceae</taxon>
        <taxon>Candida/Lodderomyces clade</taxon>
        <taxon>Lodderomyces</taxon>
    </lineage>
</organism>
<dbReference type="PANTHER" id="PTHR13112:SF0">
    <property type="entry name" value="FI21285P1"/>
    <property type="match status" value="1"/>
</dbReference>
<feature type="compositionally biased region" description="Basic and acidic residues" evidence="5">
    <location>
        <begin position="292"/>
        <end position="301"/>
    </location>
</feature>
<dbReference type="KEGG" id="lel:PVL30_002232"/>
<gene>
    <name evidence="7" type="ORF">LELG_02206</name>
</gene>
<keyword evidence="8" id="KW-1185">Reference proteome</keyword>
<feature type="compositionally biased region" description="Basic and acidic residues" evidence="5">
    <location>
        <begin position="386"/>
        <end position="400"/>
    </location>
</feature>
<comment type="similarity">
    <text evidence="2">Belongs to the RENT3 family.</text>
</comment>
<evidence type="ECO:0000256" key="3">
    <source>
        <dbReference type="ARBA" id="ARBA00023161"/>
    </source>
</evidence>
<dbReference type="PANTHER" id="PTHR13112">
    <property type="entry name" value="UPF3 REGULATOR OF NONSENSE TRANSCRIPTS-LIKE PROTEIN"/>
    <property type="match status" value="1"/>
</dbReference>
<evidence type="ECO:0000259" key="6">
    <source>
        <dbReference type="Pfam" id="PF03467"/>
    </source>
</evidence>
<dbReference type="InParanoid" id="A5DXW9"/>
<dbReference type="Gene3D" id="3.30.70.330">
    <property type="match status" value="1"/>
</dbReference>
<feature type="compositionally biased region" description="Low complexity" evidence="5">
    <location>
        <begin position="210"/>
        <end position="231"/>
    </location>
</feature>
<dbReference type="Proteomes" id="UP000001996">
    <property type="component" value="Unassembled WGS sequence"/>
</dbReference>
<sequence>MASIAPSRNVGPKPMHRGPSSKKTQLINAKKSGPKVDNPELGIISGNFKLVVRLLPPALSESDFLTQLEGLYPQKENKIVRHYYVKGSYPQKPFELPVYSRAYVSFKNVADMNEFTGLVRDKSFHDEKDSTIPIIEKSLFQKMIDGRQINTSGAIVNKRNKGRDKRKAVPLEDDDIYQRFLQFLNHEIPEFDLIKVKEPAGKKRNKLKATTKVAATATDSPSSSSSSSLDALSKKTRGKKKKTSKIVKKGGVPDSGQSKGNKNVNTKDNVEQQKVKDQKVGKNKNRKKSKTTAKDGVENKKPALLQTAGEKQTESDSLAKQLKNKRRKKKKETQAKSENNETKEKEQKSTESSGTLEPNRLRRRRSRKDRVETKQQQQQQQQSNSHSDDPRPLRRAENAPKKPIKILSSKAEKQSEDI</sequence>
<feature type="compositionally biased region" description="Basic residues" evidence="5">
    <location>
        <begin position="281"/>
        <end position="291"/>
    </location>
</feature>
<feature type="compositionally biased region" description="Basic and acidic residues" evidence="5">
    <location>
        <begin position="332"/>
        <end position="349"/>
    </location>
</feature>
<dbReference type="SUPFAM" id="SSF54928">
    <property type="entry name" value="RNA-binding domain, RBD"/>
    <property type="match status" value="1"/>
</dbReference>
<feature type="region of interest" description="Disordered" evidence="5">
    <location>
        <begin position="204"/>
        <end position="418"/>
    </location>
</feature>
<protein>
    <recommendedName>
        <fullName evidence="6">UPF3 domain-containing protein</fullName>
    </recommendedName>
</protein>
<dbReference type="InterPro" id="IPR005120">
    <property type="entry name" value="UPF3_dom"/>
</dbReference>
<accession>A5DXW9</accession>
<dbReference type="HOGENOM" id="CLU_657342_0_0_1"/>
<dbReference type="GeneID" id="5233737"/>
<feature type="compositionally biased region" description="Basic residues" evidence="5">
    <location>
        <begin position="234"/>
        <end position="248"/>
    </location>
</feature>
<keyword evidence="3" id="KW-0866">Nonsense-mediated mRNA decay</keyword>
<evidence type="ECO:0000256" key="1">
    <source>
        <dbReference type="ARBA" id="ARBA00004123"/>
    </source>
</evidence>
<dbReference type="VEuPathDB" id="FungiDB:LELG_02206"/>
<dbReference type="InterPro" id="IPR012677">
    <property type="entry name" value="Nucleotide-bd_a/b_plait_sf"/>
</dbReference>
<dbReference type="InterPro" id="IPR039722">
    <property type="entry name" value="Upf3"/>
</dbReference>
<feature type="compositionally biased region" description="Basic residues" evidence="5">
    <location>
        <begin position="322"/>
        <end position="331"/>
    </location>
</feature>